<organism evidence="3 4">
    <name type="scientific">Neoroseomonas lacus</name>
    <dbReference type="NCBI Taxonomy" id="287609"/>
    <lineage>
        <taxon>Bacteria</taxon>
        <taxon>Pseudomonadati</taxon>
        <taxon>Pseudomonadota</taxon>
        <taxon>Alphaproteobacteria</taxon>
        <taxon>Acetobacterales</taxon>
        <taxon>Acetobacteraceae</taxon>
        <taxon>Neoroseomonas</taxon>
    </lineage>
</organism>
<dbReference type="AlphaFoldDB" id="A0A917KKZ5"/>
<evidence type="ECO:0000313" key="4">
    <source>
        <dbReference type="Proteomes" id="UP000661507"/>
    </source>
</evidence>
<dbReference type="InterPro" id="IPR042100">
    <property type="entry name" value="Bug_dom1"/>
</dbReference>
<dbReference type="PIRSF" id="PIRSF017082">
    <property type="entry name" value="YflP"/>
    <property type="match status" value="1"/>
</dbReference>
<comment type="caution">
    <text evidence="3">The sequence shown here is derived from an EMBL/GenBank/DDBJ whole genome shotgun (WGS) entry which is preliminary data.</text>
</comment>
<dbReference type="Pfam" id="PF03401">
    <property type="entry name" value="TctC"/>
    <property type="match status" value="1"/>
</dbReference>
<proteinExistence type="inferred from homology"/>
<dbReference type="PANTHER" id="PTHR42928:SF5">
    <property type="entry name" value="BLR1237 PROTEIN"/>
    <property type="match status" value="1"/>
</dbReference>
<evidence type="ECO:0008006" key="5">
    <source>
        <dbReference type="Google" id="ProtNLM"/>
    </source>
</evidence>
<dbReference type="Proteomes" id="UP000661507">
    <property type="component" value="Unassembled WGS sequence"/>
</dbReference>
<evidence type="ECO:0000256" key="2">
    <source>
        <dbReference type="SAM" id="SignalP"/>
    </source>
</evidence>
<keyword evidence="2" id="KW-0732">Signal</keyword>
<dbReference type="PROSITE" id="PS51318">
    <property type="entry name" value="TAT"/>
    <property type="match status" value="1"/>
</dbReference>
<dbReference type="InterPro" id="IPR006311">
    <property type="entry name" value="TAT_signal"/>
</dbReference>
<gene>
    <name evidence="3" type="ORF">GCM10011320_23610</name>
</gene>
<evidence type="ECO:0000313" key="3">
    <source>
        <dbReference type="EMBL" id="GGJ15572.1"/>
    </source>
</evidence>
<feature type="signal peptide" evidence="2">
    <location>
        <begin position="1"/>
        <end position="26"/>
    </location>
</feature>
<dbReference type="InterPro" id="IPR005064">
    <property type="entry name" value="BUG"/>
</dbReference>
<reference evidence="3" key="2">
    <citation type="submission" date="2020-09" db="EMBL/GenBank/DDBJ databases">
        <authorList>
            <person name="Sun Q."/>
            <person name="Zhou Y."/>
        </authorList>
    </citation>
    <scope>NUCLEOTIDE SEQUENCE</scope>
    <source>
        <strain evidence="3">CGMCC 1.3617</strain>
    </source>
</reference>
<evidence type="ECO:0000256" key="1">
    <source>
        <dbReference type="ARBA" id="ARBA00006987"/>
    </source>
</evidence>
<sequence>MPRITRRAALAFTATAALVAPVRAQAAFPSRPLRILVPFAAGGTTDILARAVGARLAEALGQPVVIDNRGGAGGTLAGEAFARAEPDGHTLLVATASLICINKALYARLPFNPDTDFVPVAMLAQQPNVLVVNPRVLPMTTLPDLIAYIRANPGKVNYGSSGTGSQLHLTGEMFRAAVGVEMTHVPYRGSAPAMTDLVAGNVPMMFDGLGTALPQVQGGGVRALGVASAEPNAALPGVQPIASVLPGFLSVNWTGLFALNGTPEAVVARIDSETRKALAGPELATLFRERAFEPMPIPRGELPAFVAAESARWREAVRASGARAE</sequence>
<dbReference type="PANTHER" id="PTHR42928">
    <property type="entry name" value="TRICARBOXYLATE-BINDING PROTEIN"/>
    <property type="match status" value="1"/>
</dbReference>
<dbReference type="SUPFAM" id="SSF53850">
    <property type="entry name" value="Periplasmic binding protein-like II"/>
    <property type="match status" value="1"/>
</dbReference>
<dbReference type="EMBL" id="BMKW01000005">
    <property type="protein sequence ID" value="GGJ15572.1"/>
    <property type="molecule type" value="Genomic_DNA"/>
</dbReference>
<reference evidence="3" key="1">
    <citation type="journal article" date="2014" name="Int. J. Syst. Evol. Microbiol.">
        <title>Complete genome sequence of Corynebacterium casei LMG S-19264T (=DSM 44701T), isolated from a smear-ripened cheese.</title>
        <authorList>
            <consortium name="US DOE Joint Genome Institute (JGI-PGF)"/>
            <person name="Walter F."/>
            <person name="Albersmeier A."/>
            <person name="Kalinowski J."/>
            <person name="Ruckert C."/>
        </authorList>
    </citation>
    <scope>NUCLEOTIDE SEQUENCE</scope>
    <source>
        <strain evidence="3">CGMCC 1.3617</strain>
    </source>
</reference>
<comment type="similarity">
    <text evidence="1">Belongs to the UPF0065 (bug) family.</text>
</comment>
<dbReference type="CDD" id="cd13578">
    <property type="entry name" value="PBP2_Bug27"/>
    <property type="match status" value="1"/>
</dbReference>
<dbReference type="RefSeq" id="WP_188967250.1">
    <property type="nucleotide sequence ID" value="NZ_BMKW01000005.1"/>
</dbReference>
<name>A0A917KKZ5_9PROT</name>
<keyword evidence="4" id="KW-1185">Reference proteome</keyword>
<feature type="chain" id="PRO_5036880559" description="Tripartite tricarboxylate transporter substrate binding protein" evidence="2">
    <location>
        <begin position="27"/>
        <end position="325"/>
    </location>
</feature>
<accession>A0A917KKZ5</accession>
<dbReference type="Gene3D" id="3.40.190.10">
    <property type="entry name" value="Periplasmic binding protein-like II"/>
    <property type="match status" value="1"/>
</dbReference>
<dbReference type="Gene3D" id="3.40.190.150">
    <property type="entry name" value="Bordetella uptake gene, domain 1"/>
    <property type="match status" value="1"/>
</dbReference>
<protein>
    <recommendedName>
        <fullName evidence="5">Tripartite tricarboxylate transporter substrate binding protein</fullName>
    </recommendedName>
</protein>